<evidence type="ECO:0000256" key="2">
    <source>
        <dbReference type="ARBA" id="ARBA00022723"/>
    </source>
</evidence>
<dbReference type="GO" id="GO:0046872">
    <property type="term" value="F:metal ion binding"/>
    <property type="evidence" value="ECO:0007669"/>
    <property type="project" value="UniProtKB-KW"/>
</dbReference>
<comment type="similarity">
    <text evidence="1 5">Belongs to the iron/ascorbate-dependent oxidoreductase family.</text>
</comment>
<dbReference type="InterPro" id="IPR027443">
    <property type="entry name" value="IPNS-like_sf"/>
</dbReference>
<dbReference type="GeneID" id="101491517"/>
<gene>
    <name evidence="8" type="primary">LOC101491517</name>
</gene>
<dbReference type="PaxDb" id="3827-XP_004492163.1"/>
<keyword evidence="4 5" id="KW-0408">Iron</keyword>
<evidence type="ECO:0000256" key="4">
    <source>
        <dbReference type="ARBA" id="ARBA00023004"/>
    </source>
</evidence>
<dbReference type="KEGG" id="cam:101491517"/>
<dbReference type="RefSeq" id="XP_004492163.1">
    <property type="nucleotide sequence ID" value="XM_004492106.3"/>
</dbReference>
<dbReference type="InterPro" id="IPR050295">
    <property type="entry name" value="Plant_2OG-oxidoreductases"/>
</dbReference>
<dbReference type="AlphaFoldDB" id="A0A1S2XQU8"/>
<dbReference type="GO" id="GO:0031418">
    <property type="term" value="F:L-ascorbic acid binding"/>
    <property type="evidence" value="ECO:0007669"/>
    <property type="project" value="UniProtKB-KW"/>
</dbReference>
<keyword evidence="7" id="KW-1185">Reference proteome</keyword>
<evidence type="ECO:0000256" key="1">
    <source>
        <dbReference type="ARBA" id="ARBA00008056"/>
    </source>
</evidence>
<dbReference type="Pfam" id="PF03171">
    <property type="entry name" value="2OG-FeII_Oxy"/>
    <property type="match status" value="1"/>
</dbReference>
<dbReference type="InterPro" id="IPR026992">
    <property type="entry name" value="DIOX_N"/>
</dbReference>
<dbReference type="Gene3D" id="2.60.120.330">
    <property type="entry name" value="B-lactam Antibiotic, Isopenicillin N Synthase, Chain"/>
    <property type="match status" value="1"/>
</dbReference>
<dbReference type="InterPro" id="IPR005123">
    <property type="entry name" value="Oxoglu/Fe-dep_dioxygenase_dom"/>
</dbReference>
<organism evidence="7 8">
    <name type="scientific">Cicer arietinum</name>
    <name type="common">Chickpea</name>
    <name type="synonym">Garbanzo</name>
    <dbReference type="NCBI Taxonomy" id="3827"/>
    <lineage>
        <taxon>Eukaryota</taxon>
        <taxon>Viridiplantae</taxon>
        <taxon>Streptophyta</taxon>
        <taxon>Embryophyta</taxon>
        <taxon>Tracheophyta</taxon>
        <taxon>Spermatophyta</taxon>
        <taxon>Magnoliopsida</taxon>
        <taxon>eudicotyledons</taxon>
        <taxon>Gunneridae</taxon>
        <taxon>Pentapetalae</taxon>
        <taxon>rosids</taxon>
        <taxon>fabids</taxon>
        <taxon>Fabales</taxon>
        <taxon>Fabaceae</taxon>
        <taxon>Papilionoideae</taxon>
        <taxon>50 kb inversion clade</taxon>
        <taxon>NPAAA clade</taxon>
        <taxon>Hologalegina</taxon>
        <taxon>IRL clade</taxon>
        <taxon>Cicereae</taxon>
        <taxon>Cicer</taxon>
    </lineage>
</organism>
<accession>A0A1S2XQU8</accession>
<sequence>MSLNEANVLVSTYIDEVPTYASHVPVPNVQETVRNNPLKVPERYVRSEEEIQKVLYMPQLSSQVPIIDFTLLSHGNKDEILKLDIACKEWGFFQIVNHGVKIDLMQQMKDVVAEFFEFPIEEKNKYAMPPDDIQGYGHTSVVSETQILDWCDQLIVLVYPARFRKPQFWPQIPEGLKDTIEAYSSEIKRVGEELINYLSLILGLEEHVLIGLHKEVVQGLRVNYYPPCNTPEQVIGLTPHSDASTITIVMQDDDVTGLEIRYKESWVPVTPIPGALVVNVGDTVEILSNGKYKSVEHRAMTNKNKKRTSFVSFLFPRDDAEVGPFDHMIDAQNPKMYKNVTYGEYLRHTLNRKLEGKTQTDAAKIQD</sequence>
<reference evidence="8" key="2">
    <citation type="submission" date="2025-08" db="UniProtKB">
        <authorList>
            <consortium name="RefSeq"/>
        </authorList>
    </citation>
    <scope>IDENTIFICATION</scope>
    <source>
        <tissue evidence="8">Etiolated seedlings</tissue>
    </source>
</reference>
<dbReference type="eggNOG" id="KOG0143">
    <property type="taxonomic scope" value="Eukaryota"/>
</dbReference>
<feature type="domain" description="Fe2OG dioxygenase" evidence="6">
    <location>
        <begin position="216"/>
        <end position="316"/>
    </location>
</feature>
<keyword evidence="5" id="KW-0560">Oxidoreductase</keyword>
<dbReference type="GO" id="GO:0016491">
    <property type="term" value="F:oxidoreductase activity"/>
    <property type="evidence" value="ECO:0007669"/>
    <property type="project" value="UniProtKB-KW"/>
</dbReference>
<protein>
    <submittedName>
        <fullName evidence="8">Protein SRG1-like</fullName>
    </submittedName>
</protein>
<name>A0A1S2XQU8_CICAR</name>
<dbReference type="PROSITE" id="PS51471">
    <property type="entry name" value="FE2OG_OXY"/>
    <property type="match status" value="1"/>
</dbReference>
<dbReference type="PRINTS" id="PR00682">
    <property type="entry name" value="IPNSYNTHASE"/>
</dbReference>
<proteinExistence type="inferred from homology"/>
<dbReference type="InterPro" id="IPR044861">
    <property type="entry name" value="IPNS-like_FE2OG_OXY"/>
</dbReference>
<dbReference type="OrthoDB" id="288590at2759"/>
<keyword evidence="2 5" id="KW-0479">Metal-binding</keyword>
<dbReference type="Proteomes" id="UP000087171">
    <property type="component" value="Chromosome Ca3"/>
</dbReference>
<dbReference type="SUPFAM" id="SSF51197">
    <property type="entry name" value="Clavaminate synthase-like"/>
    <property type="match status" value="1"/>
</dbReference>
<keyword evidence="3" id="KW-0847">Vitamin C</keyword>
<dbReference type="PANTHER" id="PTHR47991">
    <property type="entry name" value="OXOGLUTARATE/IRON-DEPENDENT DIOXYGENASE"/>
    <property type="match status" value="1"/>
</dbReference>
<evidence type="ECO:0000313" key="8">
    <source>
        <dbReference type="RefSeq" id="XP_004492163.1"/>
    </source>
</evidence>
<evidence type="ECO:0000256" key="3">
    <source>
        <dbReference type="ARBA" id="ARBA00022896"/>
    </source>
</evidence>
<reference evidence="7" key="1">
    <citation type="journal article" date="2013" name="Nat. Biotechnol.">
        <title>Draft genome sequence of chickpea (Cicer arietinum) provides a resource for trait improvement.</title>
        <authorList>
            <person name="Varshney R.K."/>
            <person name="Song C."/>
            <person name="Saxena R.K."/>
            <person name="Azam S."/>
            <person name="Yu S."/>
            <person name="Sharpe A.G."/>
            <person name="Cannon S."/>
            <person name="Baek J."/>
            <person name="Rosen B.D."/>
            <person name="Tar'an B."/>
            <person name="Millan T."/>
            <person name="Zhang X."/>
            <person name="Ramsay L.D."/>
            <person name="Iwata A."/>
            <person name="Wang Y."/>
            <person name="Nelson W."/>
            <person name="Farmer A.D."/>
            <person name="Gaur P.M."/>
            <person name="Soderlund C."/>
            <person name="Penmetsa R.V."/>
            <person name="Xu C."/>
            <person name="Bharti A.K."/>
            <person name="He W."/>
            <person name="Winter P."/>
            <person name="Zhao S."/>
            <person name="Hane J.K."/>
            <person name="Carrasquilla-Garcia N."/>
            <person name="Condie J.A."/>
            <person name="Upadhyaya H.D."/>
            <person name="Luo M.C."/>
            <person name="Thudi M."/>
            <person name="Gowda C.L."/>
            <person name="Singh N.P."/>
            <person name="Lichtenzveig J."/>
            <person name="Gali K.K."/>
            <person name="Rubio J."/>
            <person name="Nadarajan N."/>
            <person name="Dolezel J."/>
            <person name="Bansal K.C."/>
            <person name="Xu X."/>
            <person name="Edwards D."/>
            <person name="Zhang G."/>
            <person name="Kahl G."/>
            <person name="Gil J."/>
            <person name="Singh K.B."/>
            <person name="Datta S.K."/>
            <person name="Jackson S.A."/>
            <person name="Wang J."/>
            <person name="Cook D.R."/>
        </authorList>
    </citation>
    <scope>NUCLEOTIDE SEQUENCE [LARGE SCALE GENOMIC DNA]</scope>
    <source>
        <strain evidence="7">cv. CDC Frontier</strain>
    </source>
</reference>
<dbReference type="FunFam" id="2.60.120.330:FF:000079">
    <property type="entry name" value="Protein SRG1"/>
    <property type="match status" value="1"/>
</dbReference>
<evidence type="ECO:0000256" key="5">
    <source>
        <dbReference type="RuleBase" id="RU003682"/>
    </source>
</evidence>
<evidence type="ECO:0000259" key="6">
    <source>
        <dbReference type="PROSITE" id="PS51471"/>
    </source>
</evidence>
<dbReference type="Pfam" id="PF14226">
    <property type="entry name" value="DIOX_N"/>
    <property type="match status" value="1"/>
</dbReference>
<evidence type="ECO:0000313" key="7">
    <source>
        <dbReference type="Proteomes" id="UP000087171"/>
    </source>
</evidence>